<dbReference type="SUPFAM" id="SSF50494">
    <property type="entry name" value="Trypsin-like serine proteases"/>
    <property type="match status" value="1"/>
</dbReference>
<reference evidence="5 6" key="1">
    <citation type="journal article" date="2013" name="Biodegradation">
        <title>Quantitative proteomic analysis of ibuprofen-degrading Patulibacter sp. strain I11.</title>
        <authorList>
            <person name="Almeida B."/>
            <person name="Kjeldal H."/>
            <person name="Lolas I."/>
            <person name="Knudsen A.D."/>
            <person name="Carvalho G."/>
            <person name="Nielsen K.L."/>
            <person name="Barreto Crespo M.T."/>
            <person name="Stensballe A."/>
            <person name="Nielsen J.L."/>
        </authorList>
    </citation>
    <scope>NUCLEOTIDE SEQUENCE [LARGE SCALE GENOMIC DNA]</scope>
    <source>
        <strain evidence="5 6">I11</strain>
    </source>
</reference>
<dbReference type="OrthoDB" id="1496095at2"/>
<comment type="similarity">
    <text evidence="1">Belongs to the peptidase S1 family.</text>
</comment>
<dbReference type="GO" id="GO:0006508">
    <property type="term" value="P:proteolysis"/>
    <property type="evidence" value="ECO:0007669"/>
    <property type="project" value="UniProtKB-KW"/>
</dbReference>
<keyword evidence="5" id="KW-0645">Protease</keyword>
<feature type="chain" id="PRO_5003531720" evidence="3">
    <location>
        <begin position="35"/>
        <end position="316"/>
    </location>
</feature>
<dbReference type="PRINTS" id="PR00722">
    <property type="entry name" value="CHYMOTRYPSIN"/>
</dbReference>
<gene>
    <name evidence="5" type="ORF">PAI11_40550</name>
</gene>
<evidence type="ECO:0000256" key="2">
    <source>
        <dbReference type="ARBA" id="ARBA00023157"/>
    </source>
</evidence>
<dbReference type="InterPro" id="IPR009003">
    <property type="entry name" value="Peptidase_S1_PA"/>
</dbReference>
<dbReference type="InterPro" id="IPR043504">
    <property type="entry name" value="Peptidase_S1_PA_chymotrypsin"/>
</dbReference>
<dbReference type="SMART" id="SM00020">
    <property type="entry name" value="Tryp_SPc"/>
    <property type="match status" value="1"/>
</dbReference>
<evidence type="ECO:0000256" key="3">
    <source>
        <dbReference type="SAM" id="SignalP"/>
    </source>
</evidence>
<dbReference type="PROSITE" id="PS50240">
    <property type="entry name" value="TRYPSIN_DOM"/>
    <property type="match status" value="1"/>
</dbReference>
<dbReference type="InterPro" id="IPR018114">
    <property type="entry name" value="TRYPSIN_HIS"/>
</dbReference>
<dbReference type="PANTHER" id="PTHR24276">
    <property type="entry name" value="POLYSERASE-RELATED"/>
    <property type="match status" value="1"/>
</dbReference>
<protein>
    <submittedName>
        <fullName evidence="5">Secreted trypsin-like serine protease</fullName>
    </submittedName>
</protein>
<dbReference type="InterPro" id="IPR050430">
    <property type="entry name" value="Peptidase_S1"/>
</dbReference>
<keyword evidence="6" id="KW-1185">Reference proteome</keyword>
<dbReference type="Gene3D" id="2.40.10.10">
    <property type="entry name" value="Trypsin-like serine proteases"/>
    <property type="match status" value="1"/>
</dbReference>
<dbReference type="Pfam" id="PF00089">
    <property type="entry name" value="Trypsin"/>
    <property type="match status" value="1"/>
</dbReference>
<evidence type="ECO:0000256" key="1">
    <source>
        <dbReference type="ARBA" id="ARBA00007664"/>
    </source>
</evidence>
<evidence type="ECO:0000259" key="4">
    <source>
        <dbReference type="PROSITE" id="PS50240"/>
    </source>
</evidence>
<feature type="signal peptide" evidence="3">
    <location>
        <begin position="1"/>
        <end position="34"/>
    </location>
</feature>
<keyword evidence="3" id="KW-0732">Signal</keyword>
<dbReference type="AlphaFoldDB" id="H0EB30"/>
<dbReference type="GO" id="GO:0004252">
    <property type="term" value="F:serine-type endopeptidase activity"/>
    <property type="evidence" value="ECO:0007669"/>
    <property type="project" value="InterPro"/>
</dbReference>
<comment type="caution">
    <text evidence="5">The sequence shown here is derived from an EMBL/GenBank/DDBJ whole genome shotgun (WGS) entry which is preliminary data.</text>
</comment>
<dbReference type="PROSITE" id="PS00134">
    <property type="entry name" value="TRYPSIN_HIS"/>
    <property type="match status" value="1"/>
</dbReference>
<sequence length="316" mass="32557">MLPLRTIRPRPSRAAGAALLAAGALLAPVAPASAVLRGSPVPVADHPALAQVDNGEGTICTGALVAPRVVLTAAHCLLGQRATHVVLGRRTTSDDDGGQRLRVRRQAIDPGWIVRGRAILNADVALLELEARPRDVTPLPLIDRADAALIAPGRSATVIGWGVGRWADLDPDEEHTGLNAGVIGAGELRAGSAPVRSDRSCDAFTRRVARSLLDDGSDDSVLAPDALCVGAATGSPATVACTGDAGGPLLVETPRGPAIAAINSFGAARCVGNVSAYTRLLGSPARRWLDRHLVAGRLVRHPKPATSGDRPAVAHR</sequence>
<evidence type="ECO:0000313" key="6">
    <source>
        <dbReference type="Proteomes" id="UP000005143"/>
    </source>
</evidence>
<evidence type="ECO:0000313" key="5">
    <source>
        <dbReference type="EMBL" id="EHN09105.1"/>
    </source>
</evidence>
<feature type="domain" description="Peptidase S1" evidence="4">
    <location>
        <begin position="35"/>
        <end position="294"/>
    </location>
</feature>
<keyword evidence="2" id="KW-1015">Disulfide bond</keyword>
<proteinExistence type="inferred from homology"/>
<keyword evidence="5" id="KW-0378">Hydrolase</keyword>
<organism evidence="5 6">
    <name type="scientific">Patulibacter medicamentivorans</name>
    <dbReference type="NCBI Taxonomy" id="1097667"/>
    <lineage>
        <taxon>Bacteria</taxon>
        <taxon>Bacillati</taxon>
        <taxon>Actinomycetota</taxon>
        <taxon>Thermoleophilia</taxon>
        <taxon>Solirubrobacterales</taxon>
        <taxon>Patulibacteraceae</taxon>
        <taxon>Patulibacter</taxon>
    </lineage>
</organism>
<dbReference type="Proteomes" id="UP000005143">
    <property type="component" value="Unassembled WGS sequence"/>
</dbReference>
<dbReference type="InterPro" id="IPR001314">
    <property type="entry name" value="Peptidase_S1A"/>
</dbReference>
<dbReference type="EMBL" id="AGUD01000303">
    <property type="protein sequence ID" value="EHN09105.1"/>
    <property type="molecule type" value="Genomic_DNA"/>
</dbReference>
<name>H0EB30_9ACTN</name>
<dbReference type="RefSeq" id="WP_007578688.1">
    <property type="nucleotide sequence ID" value="NZ_AGUD01000303.1"/>
</dbReference>
<dbReference type="PANTHER" id="PTHR24276:SF98">
    <property type="entry name" value="FI18310P1-RELATED"/>
    <property type="match status" value="1"/>
</dbReference>
<dbReference type="InterPro" id="IPR001254">
    <property type="entry name" value="Trypsin_dom"/>
</dbReference>
<accession>H0EB30</accession>